<organism evidence="2 3">
    <name type="scientific">Corynebacterium cystitidis DSM 20524</name>
    <dbReference type="NCBI Taxonomy" id="1121357"/>
    <lineage>
        <taxon>Bacteria</taxon>
        <taxon>Bacillati</taxon>
        <taxon>Actinomycetota</taxon>
        <taxon>Actinomycetes</taxon>
        <taxon>Mycobacteriales</taxon>
        <taxon>Corynebacteriaceae</taxon>
        <taxon>Corynebacterium</taxon>
    </lineage>
</organism>
<dbReference type="GO" id="GO:0005737">
    <property type="term" value="C:cytoplasm"/>
    <property type="evidence" value="ECO:0007669"/>
    <property type="project" value="TreeGrafter"/>
</dbReference>
<keyword evidence="3" id="KW-1185">Reference proteome</keyword>
<evidence type="ECO:0000313" key="2">
    <source>
        <dbReference type="EMBL" id="SER60472.1"/>
    </source>
</evidence>
<evidence type="ECO:0000313" key="3">
    <source>
        <dbReference type="Proteomes" id="UP000198929"/>
    </source>
</evidence>
<proteinExistence type="predicted"/>
<dbReference type="PANTHER" id="PTHR32440">
    <property type="entry name" value="PHOSPHATASE DCR2-RELATED-RELATED"/>
    <property type="match status" value="1"/>
</dbReference>
<dbReference type="Proteomes" id="UP000198929">
    <property type="component" value="Unassembled WGS sequence"/>
</dbReference>
<dbReference type="SUPFAM" id="SSF56300">
    <property type="entry name" value="Metallo-dependent phosphatases"/>
    <property type="match status" value="1"/>
</dbReference>
<dbReference type="EMBL" id="FOGQ01000002">
    <property type="protein sequence ID" value="SER60472.1"/>
    <property type="molecule type" value="Genomic_DNA"/>
</dbReference>
<accession>A0A1H9QJ35</accession>
<dbReference type="AlphaFoldDB" id="A0A1H9QJ35"/>
<dbReference type="InterPro" id="IPR004843">
    <property type="entry name" value="Calcineurin-like_PHP"/>
</dbReference>
<protein>
    <submittedName>
        <fullName evidence="2">Calcineurin-like phosphoesterase</fullName>
    </submittedName>
</protein>
<reference evidence="3" key="1">
    <citation type="submission" date="2016-10" db="EMBL/GenBank/DDBJ databases">
        <authorList>
            <person name="Varghese N."/>
            <person name="Submissions S."/>
        </authorList>
    </citation>
    <scope>NUCLEOTIDE SEQUENCE [LARGE SCALE GENOMIC DNA]</scope>
    <source>
        <strain evidence="3">DSM 20524</strain>
    </source>
</reference>
<dbReference type="Pfam" id="PF00149">
    <property type="entry name" value="Metallophos"/>
    <property type="match status" value="1"/>
</dbReference>
<feature type="domain" description="Calcineurin-like phosphoesterase" evidence="1">
    <location>
        <begin position="47"/>
        <end position="153"/>
    </location>
</feature>
<dbReference type="InterPro" id="IPR029052">
    <property type="entry name" value="Metallo-depent_PP-like"/>
</dbReference>
<dbReference type="GO" id="GO:0016788">
    <property type="term" value="F:hydrolase activity, acting on ester bonds"/>
    <property type="evidence" value="ECO:0007669"/>
    <property type="project" value="TreeGrafter"/>
</dbReference>
<sequence>MPTISDAALPDSAFAFTLLAMNAPQHAFHPSDLLSAPTLACTDEGTFRIVQFNDTQDDHLTDRRTLQFMEAVLDRELPQLLVINGDIIDGGPNTAREVRQAINTVVQPMESRGTSWAVTFGNHEEDSNDIAGTGMRRPEMLDFVRQYPRNVNPAPIDGVHGFRGLCSGACLRPVNPDAARL</sequence>
<evidence type="ECO:0000259" key="1">
    <source>
        <dbReference type="Pfam" id="PF00149"/>
    </source>
</evidence>
<dbReference type="STRING" id="1121357.SAMN05661109_00562"/>
<dbReference type="Gene3D" id="3.60.21.10">
    <property type="match status" value="1"/>
</dbReference>
<gene>
    <name evidence="2" type="ORF">SAMN05661109_00562</name>
</gene>
<name>A0A1H9QJ35_9CORY</name>